<dbReference type="InterPro" id="IPR014710">
    <property type="entry name" value="RmlC-like_jellyroll"/>
</dbReference>
<name>A0ABN1T454_9ACTN</name>
<feature type="domain" description="Cupin type-2" evidence="2">
    <location>
        <begin position="69"/>
        <end position="136"/>
    </location>
</feature>
<gene>
    <name evidence="3" type="ORF">GCM10009564_45030</name>
</gene>
<proteinExistence type="predicted"/>
<evidence type="ECO:0000313" key="3">
    <source>
        <dbReference type="EMBL" id="GAA1014686.1"/>
    </source>
</evidence>
<reference evidence="3 4" key="1">
    <citation type="journal article" date="2019" name="Int. J. Syst. Evol. Microbiol.">
        <title>The Global Catalogue of Microorganisms (GCM) 10K type strain sequencing project: providing services to taxonomists for standard genome sequencing and annotation.</title>
        <authorList>
            <consortium name="The Broad Institute Genomics Platform"/>
            <consortium name="The Broad Institute Genome Sequencing Center for Infectious Disease"/>
            <person name="Wu L."/>
            <person name="Ma J."/>
        </authorList>
    </citation>
    <scope>NUCLEOTIDE SEQUENCE [LARGE SCALE GENOMIC DNA]</scope>
    <source>
        <strain evidence="3 4">JCM 11269</strain>
    </source>
</reference>
<dbReference type="PANTHER" id="PTHR35848">
    <property type="entry name" value="OXALATE-BINDING PROTEIN"/>
    <property type="match status" value="1"/>
</dbReference>
<organism evidence="3 4">
    <name type="scientific">Streptomyces thermogriseus</name>
    <dbReference type="NCBI Taxonomy" id="75292"/>
    <lineage>
        <taxon>Bacteria</taxon>
        <taxon>Bacillati</taxon>
        <taxon>Actinomycetota</taxon>
        <taxon>Actinomycetes</taxon>
        <taxon>Kitasatosporales</taxon>
        <taxon>Streptomycetaceae</taxon>
        <taxon>Streptomyces</taxon>
    </lineage>
</organism>
<dbReference type="SUPFAM" id="SSF51182">
    <property type="entry name" value="RmlC-like cupins"/>
    <property type="match status" value="1"/>
</dbReference>
<comment type="caution">
    <text evidence="3">The sequence shown here is derived from an EMBL/GenBank/DDBJ whole genome shotgun (WGS) entry which is preliminary data.</text>
</comment>
<dbReference type="Pfam" id="PF07883">
    <property type="entry name" value="Cupin_2"/>
    <property type="match status" value="1"/>
</dbReference>
<dbReference type="Gene3D" id="2.60.120.10">
    <property type="entry name" value="Jelly Rolls"/>
    <property type="match status" value="2"/>
</dbReference>
<dbReference type="Proteomes" id="UP001501072">
    <property type="component" value="Unassembled WGS sequence"/>
</dbReference>
<dbReference type="RefSeq" id="WP_346073922.1">
    <property type="nucleotide sequence ID" value="NZ_BAAAHU010000056.1"/>
</dbReference>
<accession>A0ABN1T454</accession>
<dbReference type="InterPro" id="IPR011051">
    <property type="entry name" value="RmlC_Cupin_sf"/>
</dbReference>
<keyword evidence="1" id="KW-0479">Metal-binding</keyword>
<sequence length="267" mass="27906">MEVLRSGLAHLATAVSSVFLGTGIRRYVFVGGLALAVGERFLGTEGLTYWKCLARRTGTAGSWEAVEWASLPPGAVSGEHLHTRTEEIYFILSGEGELRLDGRPHAVRAGSMALTRTGSVHGLRNTGAAPLDWLVVEMPTPHTHAVLTGTRWTDRENTMPRSTVHVLEDDTEVDPSVSFDGPLRTVRTRSLAAGEKLSLAADGTEHVLFVLSGRGTATGSGTEVPLAAGTSITLPLGGTVTVTGGTGGLRLFHAVMAVASAGEVGTA</sequence>
<protein>
    <recommendedName>
        <fullName evidence="2">Cupin type-2 domain-containing protein</fullName>
    </recommendedName>
</protein>
<keyword evidence="4" id="KW-1185">Reference proteome</keyword>
<dbReference type="InterPro" id="IPR051610">
    <property type="entry name" value="GPI/OXD"/>
</dbReference>
<evidence type="ECO:0000259" key="2">
    <source>
        <dbReference type="Pfam" id="PF07883"/>
    </source>
</evidence>
<evidence type="ECO:0000256" key="1">
    <source>
        <dbReference type="ARBA" id="ARBA00022723"/>
    </source>
</evidence>
<dbReference type="PANTHER" id="PTHR35848:SF6">
    <property type="entry name" value="CUPIN TYPE-2 DOMAIN-CONTAINING PROTEIN"/>
    <property type="match status" value="1"/>
</dbReference>
<dbReference type="EMBL" id="BAAAHU010000056">
    <property type="protein sequence ID" value="GAA1014686.1"/>
    <property type="molecule type" value="Genomic_DNA"/>
</dbReference>
<dbReference type="InterPro" id="IPR013096">
    <property type="entry name" value="Cupin_2"/>
</dbReference>
<evidence type="ECO:0000313" key="4">
    <source>
        <dbReference type="Proteomes" id="UP001501072"/>
    </source>
</evidence>